<dbReference type="KEGG" id="mtua:CSH63_21410"/>
<dbReference type="Gene3D" id="2.180.10.10">
    <property type="entry name" value="RHS repeat-associated core"/>
    <property type="match status" value="1"/>
</dbReference>
<dbReference type="RefSeq" id="WP_120571814.1">
    <property type="nucleotide sequence ID" value="NZ_CP024087.1"/>
</dbReference>
<dbReference type="AlphaFoldDB" id="A0A386WPL8"/>
<name>A0A386WPL8_9ACTN</name>
<evidence type="ECO:0008006" key="3">
    <source>
        <dbReference type="Google" id="ProtNLM"/>
    </source>
</evidence>
<gene>
    <name evidence="1" type="ORF">CSH63_21410</name>
</gene>
<dbReference type="Proteomes" id="UP000267804">
    <property type="component" value="Chromosome"/>
</dbReference>
<dbReference type="NCBIfam" id="TIGR03696">
    <property type="entry name" value="Rhs_assc_core"/>
    <property type="match status" value="1"/>
</dbReference>
<reference evidence="1 2" key="1">
    <citation type="submission" date="2017-10" db="EMBL/GenBank/DDBJ databases">
        <title>Integration of genomic and chemical information greatly accelerates assignment of the full stereostructure of myelolactone, a potent inhibitor of myeloma from a marine-derived Micromonospora.</title>
        <authorList>
            <person name="Kim M.C."/>
            <person name="Machado H."/>
            <person name="Jensen P.R."/>
            <person name="Fenical W."/>
        </authorList>
    </citation>
    <scope>NUCLEOTIDE SEQUENCE [LARGE SCALE GENOMIC DNA]</scope>
    <source>
        <strain evidence="1 2">CNY-010</strain>
    </source>
</reference>
<protein>
    <recommendedName>
        <fullName evidence="3">RHS repeat-associated core domain-containing protein</fullName>
    </recommendedName>
</protein>
<sequence>MTYHVNDMVHSINQGPRTTTYTLDVAPHRIRSWTDTTDNLTRINHYSTDVDSPSWTDEGGGKHSRAIVGLAGIAGVFTNTTGVVWQITNLHGDLVAGIAETGAGLAYTSEYDEHGNARNSADAGTRRFGWLGTHQRAADTPDGSILMGVRLYNPTTSRFRSVDSVYGGNANPYEYCSGDSLNCSDVNGAFSCNNYKSTWIKGKYWPHLRIALRRYYYCTLTNANTWALMGGTGVGSYVLNMLARQTFGNWIGIIYTILGASYSARCTRAKGVWIRFWLQAGLSGFILDGRVQSGGCN</sequence>
<dbReference type="InterPro" id="IPR022385">
    <property type="entry name" value="Rhs_assc_core"/>
</dbReference>
<organism evidence="1 2">
    <name type="scientific">Micromonospora tulbaghiae</name>
    <dbReference type="NCBI Taxonomy" id="479978"/>
    <lineage>
        <taxon>Bacteria</taxon>
        <taxon>Bacillati</taxon>
        <taxon>Actinomycetota</taxon>
        <taxon>Actinomycetes</taxon>
        <taxon>Micromonosporales</taxon>
        <taxon>Micromonosporaceae</taxon>
        <taxon>Micromonospora</taxon>
    </lineage>
</organism>
<proteinExistence type="predicted"/>
<accession>A0A386WPL8</accession>
<evidence type="ECO:0000313" key="1">
    <source>
        <dbReference type="EMBL" id="AYF29983.1"/>
    </source>
</evidence>
<evidence type="ECO:0000313" key="2">
    <source>
        <dbReference type="Proteomes" id="UP000267804"/>
    </source>
</evidence>
<dbReference type="EMBL" id="CP024087">
    <property type="protein sequence ID" value="AYF29983.1"/>
    <property type="molecule type" value="Genomic_DNA"/>
</dbReference>